<gene>
    <name evidence="1" type="ORF">F2Q70_00031782</name>
</gene>
<dbReference type="AlphaFoldDB" id="A0A8S9FMT9"/>
<reference evidence="1" key="1">
    <citation type="submission" date="2019-12" db="EMBL/GenBank/DDBJ databases">
        <title>Genome sequencing and annotation of Brassica cretica.</title>
        <authorList>
            <person name="Studholme D.J."/>
            <person name="Sarris P.F."/>
        </authorList>
    </citation>
    <scope>NUCLEOTIDE SEQUENCE</scope>
    <source>
        <strain evidence="1">PFS-102/07</strain>
        <tissue evidence="1">Leaf</tissue>
    </source>
</reference>
<proteinExistence type="predicted"/>
<name>A0A8S9FMT9_BRACR</name>
<protein>
    <submittedName>
        <fullName evidence="1">Uncharacterized protein</fullName>
    </submittedName>
</protein>
<sequence>MLSQIINQKDIKIRHLDVAKDRLKDKRMLVIIITTQDKRVLHRHGINHIHEVGLPSDGKALKIFCMYGFGQKSLYYGFESLARKVTQLAGNLPLGLMIMGSYFRGMSRHEWDIPRKWNYQGYGLALTEKLKAF</sequence>
<dbReference type="GO" id="GO:0043531">
    <property type="term" value="F:ADP binding"/>
    <property type="evidence" value="ECO:0007669"/>
    <property type="project" value="InterPro"/>
</dbReference>
<organism evidence="1">
    <name type="scientific">Brassica cretica</name>
    <name type="common">Mustard</name>
    <dbReference type="NCBI Taxonomy" id="69181"/>
    <lineage>
        <taxon>Eukaryota</taxon>
        <taxon>Viridiplantae</taxon>
        <taxon>Streptophyta</taxon>
        <taxon>Embryophyta</taxon>
        <taxon>Tracheophyta</taxon>
        <taxon>Spermatophyta</taxon>
        <taxon>Magnoliopsida</taxon>
        <taxon>eudicotyledons</taxon>
        <taxon>Gunneridae</taxon>
        <taxon>Pentapetalae</taxon>
        <taxon>rosids</taxon>
        <taxon>malvids</taxon>
        <taxon>Brassicales</taxon>
        <taxon>Brassicaceae</taxon>
        <taxon>Brassiceae</taxon>
        <taxon>Brassica</taxon>
    </lineage>
</organism>
<evidence type="ECO:0000313" key="1">
    <source>
        <dbReference type="EMBL" id="KAF2533636.1"/>
    </source>
</evidence>
<dbReference type="EMBL" id="QGKY02002305">
    <property type="protein sequence ID" value="KAF2533636.1"/>
    <property type="molecule type" value="Genomic_DNA"/>
</dbReference>
<dbReference type="SUPFAM" id="SSF52540">
    <property type="entry name" value="P-loop containing nucleoside triphosphate hydrolases"/>
    <property type="match status" value="1"/>
</dbReference>
<accession>A0A8S9FMT9</accession>
<dbReference type="InterPro" id="IPR027417">
    <property type="entry name" value="P-loop_NTPase"/>
</dbReference>
<comment type="caution">
    <text evidence="1">The sequence shown here is derived from an EMBL/GenBank/DDBJ whole genome shotgun (WGS) entry which is preliminary data.</text>
</comment>